<organism evidence="4 5">
    <name type="scientific">Fusarium austroamericanum</name>
    <dbReference type="NCBI Taxonomy" id="282268"/>
    <lineage>
        <taxon>Eukaryota</taxon>
        <taxon>Fungi</taxon>
        <taxon>Dikarya</taxon>
        <taxon>Ascomycota</taxon>
        <taxon>Pezizomycotina</taxon>
        <taxon>Sordariomycetes</taxon>
        <taxon>Hypocreomycetidae</taxon>
        <taxon>Hypocreales</taxon>
        <taxon>Nectriaceae</taxon>
        <taxon>Fusarium</taxon>
    </lineage>
</organism>
<feature type="chain" id="PRO_5043054169" description="DUF7908 domain-containing protein" evidence="2">
    <location>
        <begin position="21"/>
        <end position="634"/>
    </location>
</feature>
<feature type="compositionally biased region" description="Low complexity" evidence="1">
    <location>
        <begin position="389"/>
        <end position="416"/>
    </location>
</feature>
<feature type="region of interest" description="Disordered" evidence="1">
    <location>
        <begin position="577"/>
        <end position="599"/>
    </location>
</feature>
<sequence length="634" mass="65917">MTPKKFSPLLLLCFTTPVSGFRKVDHLPETFCITYLSTYLVAISGVQTDEPSSVETSLLLSSVVDDFTSDTQDRETSYSLSLDDPLSTSAIEVSVTRSFLTNTETSTADPTVIPGPDGRAVIFRVIPSSEDNNRRFYRRALGGFVGSQSDLCKDAVVYNLSQDRLYEDGLPIYYNGESYKELRGQAGPLPRGAVTTAFLDDGGFVEFVSSTLPGGRAGFCQVLESGQVYLTFGSSPPDCAPVRLSIIGVEECSNETSTSDNLSTRTSITGPAEDLETTTSVPVETSIRPVFTEATSTDLSFTEDLSQTKSFVTTVLLSNSSTTSINFPVDPTQSSTLSFITIDTTSTDSVIPISSSDSTLSAGTDIASSLTDVAPVDNTSTEPIVPRGETSTTVSSDAVDVTSSSETDTVSISETTTSDDMLSSDITATTSLSVIPIPNTELDTTVTTDTTTDFTTEAVSPTETSATDDTTTALETSSVAESPVDTTDTTIPDKSTTFGTEDVTLTETSTAVDTSNTLENSSTAESSVAETTETTAAGDTTADATTAEVTTDFDMSTADTTTADDTTATDTTAADTTAADTTAADTTAADTTAADTTAADTTAAAGTTAGGGTGARINAADDATATEMINFNAP</sequence>
<reference evidence="4 5" key="1">
    <citation type="submission" date="2020-02" db="EMBL/GenBank/DDBJ databases">
        <title>Identification and distribution of gene clusters putatively required for synthesis of sphingolipid metabolism inhibitors in phylogenetically diverse species of the filamentous fungus Fusarium.</title>
        <authorList>
            <person name="Kim H.-S."/>
            <person name="Busman M."/>
            <person name="Brown D.W."/>
            <person name="Divon H."/>
            <person name="Uhlig S."/>
            <person name="Proctor R.H."/>
        </authorList>
    </citation>
    <scope>NUCLEOTIDE SEQUENCE [LARGE SCALE GENOMIC DNA]</scope>
    <source>
        <strain evidence="4 5">NRRL 2903</strain>
    </source>
</reference>
<dbReference type="AlphaFoldDB" id="A0AAN6C3P6"/>
<accession>A0AAN6C3P6</accession>
<proteinExistence type="predicted"/>
<evidence type="ECO:0000313" key="4">
    <source>
        <dbReference type="EMBL" id="KAF5240902.1"/>
    </source>
</evidence>
<protein>
    <recommendedName>
        <fullName evidence="3">DUF7908 domain-containing protein</fullName>
    </recommendedName>
</protein>
<dbReference type="Proteomes" id="UP000537989">
    <property type="component" value="Unassembled WGS sequence"/>
</dbReference>
<name>A0AAN6C3P6_FUSAU</name>
<feature type="compositionally biased region" description="Low complexity" evidence="1">
    <location>
        <begin position="521"/>
        <end position="550"/>
    </location>
</feature>
<evidence type="ECO:0000259" key="3">
    <source>
        <dbReference type="Pfam" id="PF25485"/>
    </source>
</evidence>
<feature type="region of interest" description="Disordered" evidence="1">
    <location>
        <begin position="444"/>
        <end position="551"/>
    </location>
</feature>
<feature type="compositionally biased region" description="Low complexity" evidence="1">
    <location>
        <begin position="444"/>
        <end position="477"/>
    </location>
</feature>
<feature type="compositionally biased region" description="Low complexity" evidence="1">
    <location>
        <begin position="485"/>
        <end position="497"/>
    </location>
</feature>
<dbReference type="EMBL" id="JAAMOD010000105">
    <property type="protein sequence ID" value="KAF5240902.1"/>
    <property type="molecule type" value="Genomic_DNA"/>
</dbReference>
<feature type="signal peptide" evidence="2">
    <location>
        <begin position="1"/>
        <end position="20"/>
    </location>
</feature>
<feature type="region of interest" description="Disordered" evidence="1">
    <location>
        <begin position="375"/>
        <end position="416"/>
    </location>
</feature>
<comment type="caution">
    <text evidence="4">The sequence shown here is derived from an EMBL/GenBank/DDBJ whole genome shotgun (WGS) entry which is preliminary data.</text>
</comment>
<evidence type="ECO:0000313" key="5">
    <source>
        <dbReference type="Proteomes" id="UP000537989"/>
    </source>
</evidence>
<dbReference type="Pfam" id="PF25485">
    <property type="entry name" value="DUF7908"/>
    <property type="match status" value="1"/>
</dbReference>
<dbReference type="InterPro" id="IPR057230">
    <property type="entry name" value="DUF7908"/>
</dbReference>
<evidence type="ECO:0000256" key="2">
    <source>
        <dbReference type="SAM" id="SignalP"/>
    </source>
</evidence>
<feature type="domain" description="DUF7908" evidence="3">
    <location>
        <begin position="130"/>
        <end position="249"/>
    </location>
</feature>
<keyword evidence="5" id="KW-1185">Reference proteome</keyword>
<feature type="compositionally biased region" description="Polar residues" evidence="1">
    <location>
        <begin position="503"/>
        <end position="520"/>
    </location>
</feature>
<gene>
    <name evidence="4" type="ORF">FAUST_4115</name>
</gene>
<keyword evidence="2" id="KW-0732">Signal</keyword>
<evidence type="ECO:0000256" key="1">
    <source>
        <dbReference type="SAM" id="MobiDB-lite"/>
    </source>
</evidence>